<comment type="similarity">
    <text evidence="2 6">Belongs to the RRF family.</text>
</comment>
<reference evidence="9 10" key="1">
    <citation type="submission" date="2020-09" db="EMBL/GenBank/DDBJ databases">
        <title>An Earliest Endosymbiont, Wolbachia massiliensis sp. nov., Strain PL13 From the Bed Bug (Cimex hemipterius), Type strain of a New supergroup T.</title>
        <authorList>
            <person name="Laidoudi Y."/>
            <person name="Levasseur A."/>
            <person name="Medkour H."/>
            <person name="Maaloum M."/>
            <person name="BenKhedher M."/>
            <person name="Sambou M."/>
            <person name="Bassene H."/>
            <person name="Davoust B."/>
            <person name="Fenollar F."/>
            <person name="Raoult D."/>
            <person name="Mediannikov O."/>
        </authorList>
    </citation>
    <scope>NUCLEOTIDE SEQUENCE [LARGE SCALE GENOMIC DNA]</scope>
    <source>
        <strain evidence="9 10">PL13</strain>
    </source>
</reference>
<dbReference type="InterPro" id="IPR002661">
    <property type="entry name" value="Ribosome_recyc_fac"/>
</dbReference>
<evidence type="ECO:0000256" key="1">
    <source>
        <dbReference type="ARBA" id="ARBA00004496"/>
    </source>
</evidence>
<dbReference type="EMBL" id="CP061738">
    <property type="protein sequence ID" value="QOD38159.1"/>
    <property type="molecule type" value="Genomic_DNA"/>
</dbReference>
<accession>A0A7L7YQ65</accession>
<dbReference type="FunFam" id="3.30.1360.40:FF:000001">
    <property type="entry name" value="Ribosome-recycling factor"/>
    <property type="match status" value="1"/>
</dbReference>
<dbReference type="HAMAP" id="MF_00040">
    <property type="entry name" value="RRF"/>
    <property type="match status" value="1"/>
</dbReference>
<dbReference type="InterPro" id="IPR023584">
    <property type="entry name" value="Ribosome_recyc_fac_dom"/>
</dbReference>
<evidence type="ECO:0000256" key="3">
    <source>
        <dbReference type="ARBA" id="ARBA00022490"/>
    </source>
</evidence>
<evidence type="ECO:0000313" key="9">
    <source>
        <dbReference type="EMBL" id="QOD38159.1"/>
    </source>
</evidence>
<dbReference type="Proteomes" id="UP000516514">
    <property type="component" value="Chromosome"/>
</dbReference>
<comment type="subcellular location">
    <subcellularLocation>
        <location evidence="1 6">Cytoplasm</location>
    </subcellularLocation>
</comment>
<dbReference type="GO" id="GO:0043023">
    <property type="term" value="F:ribosomal large subunit binding"/>
    <property type="evidence" value="ECO:0007669"/>
    <property type="project" value="TreeGrafter"/>
</dbReference>
<dbReference type="PANTHER" id="PTHR20982:SF3">
    <property type="entry name" value="MITOCHONDRIAL RIBOSOME RECYCLING FACTOR PSEUDO 1"/>
    <property type="match status" value="1"/>
</dbReference>
<comment type="function">
    <text evidence="5 6">Responsible for the release of ribosomes from messenger RNA at the termination of protein biosynthesis. May increase the efficiency of translation by recycling ribosomes from one round of translation to another.</text>
</comment>
<dbReference type="FunFam" id="1.10.132.20:FF:000001">
    <property type="entry name" value="Ribosome-recycling factor"/>
    <property type="match status" value="1"/>
</dbReference>
<dbReference type="RefSeq" id="WP_191110971.1">
    <property type="nucleotide sequence ID" value="NZ_CP061738.1"/>
</dbReference>
<dbReference type="PANTHER" id="PTHR20982">
    <property type="entry name" value="RIBOSOME RECYCLING FACTOR"/>
    <property type="match status" value="1"/>
</dbReference>
<evidence type="ECO:0000256" key="5">
    <source>
        <dbReference type="ARBA" id="ARBA00025050"/>
    </source>
</evidence>
<gene>
    <name evidence="6 9" type="primary">frr</name>
    <name evidence="9" type="ORF">ID128_05130</name>
</gene>
<proteinExistence type="inferred from homology"/>
<evidence type="ECO:0000256" key="2">
    <source>
        <dbReference type="ARBA" id="ARBA00005912"/>
    </source>
</evidence>
<dbReference type="Gene3D" id="1.10.132.20">
    <property type="entry name" value="Ribosome-recycling factor"/>
    <property type="match status" value="1"/>
</dbReference>
<keyword evidence="7" id="KW-0175">Coiled coil</keyword>
<evidence type="ECO:0000256" key="6">
    <source>
        <dbReference type="HAMAP-Rule" id="MF_00040"/>
    </source>
</evidence>
<dbReference type="SUPFAM" id="SSF55194">
    <property type="entry name" value="Ribosome recycling factor, RRF"/>
    <property type="match status" value="1"/>
</dbReference>
<organism evidence="9 10">
    <name type="scientific">Candidatus Wolbachia massiliensis</name>
    <dbReference type="NCBI Taxonomy" id="1845000"/>
    <lineage>
        <taxon>Bacteria</taxon>
        <taxon>Pseudomonadati</taxon>
        <taxon>Pseudomonadota</taxon>
        <taxon>Alphaproteobacteria</taxon>
        <taxon>Rickettsiales</taxon>
        <taxon>Anaplasmataceae</taxon>
        <taxon>Wolbachieae</taxon>
        <taxon>Wolbachia</taxon>
    </lineage>
</organism>
<feature type="coiled-coil region" evidence="7">
    <location>
        <begin position="121"/>
        <end position="159"/>
    </location>
</feature>
<dbReference type="GO" id="GO:0005829">
    <property type="term" value="C:cytosol"/>
    <property type="evidence" value="ECO:0007669"/>
    <property type="project" value="GOC"/>
</dbReference>
<feature type="domain" description="Ribosome recycling factor" evidence="8">
    <location>
        <begin position="21"/>
        <end position="183"/>
    </location>
</feature>
<dbReference type="Pfam" id="PF01765">
    <property type="entry name" value="RRF"/>
    <property type="match status" value="1"/>
</dbReference>
<dbReference type="KEGG" id="wms:ID128_05130"/>
<dbReference type="InterPro" id="IPR036191">
    <property type="entry name" value="RRF_sf"/>
</dbReference>
<dbReference type="GO" id="GO:0002184">
    <property type="term" value="P:cytoplasmic translational termination"/>
    <property type="evidence" value="ECO:0007669"/>
    <property type="project" value="TreeGrafter"/>
</dbReference>
<dbReference type="CDD" id="cd00520">
    <property type="entry name" value="RRF"/>
    <property type="match status" value="1"/>
</dbReference>
<evidence type="ECO:0000256" key="4">
    <source>
        <dbReference type="ARBA" id="ARBA00022917"/>
    </source>
</evidence>
<evidence type="ECO:0000259" key="8">
    <source>
        <dbReference type="Pfam" id="PF01765"/>
    </source>
</evidence>
<dbReference type="Gene3D" id="3.30.1360.40">
    <property type="match status" value="1"/>
</dbReference>
<keyword evidence="3 6" id="KW-0963">Cytoplasm</keyword>
<name>A0A7L7YQ65_9RICK</name>
<keyword evidence="10" id="KW-1185">Reference proteome</keyword>
<keyword evidence="4 6" id="KW-0648">Protein biosynthesis</keyword>
<evidence type="ECO:0000256" key="7">
    <source>
        <dbReference type="SAM" id="Coils"/>
    </source>
</evidence>
<dbReference type="AlphaFoldDB" id="A0A7L7YQ65"/>
<protein>
    <recommendedName>
        <fullName evidence="6">Ribosome-recycling factor</fullName>
        <shortName evidence="6">RRF</shortName>
    </recommendedName>
    <alternativeName>
        <fullName evidence="6">Ribosome-releasing factor</fullName>
    </alternativeName>
</protein>
<evidence type="ECO:0000313" key="10">
    <source>
        <dbReference type="Proteomes" id="UP000516514"/>
    </source>
</evidence>
<dbReference type="NCBIfam" id="TIGR00496">
    <property type="entry name" value="frr"/>
    <property type="match status" value="1"/>
</dbReference>
<sequence length="185" mass="21025">MLNEVKTKTKERMLKTIQSFHNDIKGIRTGRASASLLDGIVVNIYGGHQKLNQVAGVSVTDNKTLSIKVWDISVIGEVKNAILNANLNLNPVVEGNTIRITLPDLTQETRERLAKLLHQFAENARVAIRNIRRDIMEEIEKMQENKEISEDDFHSAKKEIQNITDDNIKKIDGELLVKEKEILHH</sequence>